<name>A0A9D1D0I8_9FIRM</name>
<dbReference type="Proteomes" id="UP000886886">
    <property type="component" value="Unassembled WGS sequence"/>
</dbReference>
<dbReference type="AlphaFoldDB" id="A0A9D1D0I8"/>
<dbReference type="Pfam" id="PF18937">
    <property type="entry name" value="DUF5685"/>
    <property type="match status" value="1"/>
</dbReference>
<comment type="caution">
    <text evidence="1">The sequence shown here is derived from an EMBL/GenBank/DDBJ whole genome shotgun (WGS) entry which is preliminary data.</text>
</comment>
<gene>
    <name evidence="1" type="ORF">IAB26_03375</name>
</gene>
<organism evidence="1 2">
    <name type="scientific">Candidatus Limivivens merdigallinarum</name>
    <dbReference type="NCBI Taxonomy" id="2840859"/>
    <lineage>
        <taxon>Bacteria</taxon>
        <taxon>Bacillati</taxon>
        <taxon>Bacillota</taxon>
        <taxon>Clostridia</taxon>
        <taxon>Lachnospirales</taxon>
        <taxon>Lachnospiraceae</taxon>
        <taxon>Lachnospiraceae incertae sedis</taxon>
        <taxon>Candidatus Limivivens</taxon>
    </lineage>
</organism>
<reference evidence="1" key="1">
    <citation type="submission" date="2020-10" db="EMBL/GenBank/DDBJ databases">
        <authorList>
            <person name="Gilroy R."/>
        </authorList>
    </citation>
    <scope>NUCLEOTIDE SEQUENCE</scope>
    <source>
        <strain evidence="1">ChiSjej3B21-11622</strain>
    </source>
</reference>
<accession>A0A9D1D0I8</accession>
<dbReference type="InterPro" id="IPR043740">
    <property type="entry name" value="DUF5685"/>
</dbReference>
<dbReference type="EMBL" id="DVFT01000047">
    <property type="protein sequence ID" value="HIQ95583.1"/>
    <property type="molecule type" value="Genomic_DNA"/>
</dbReference>
<protein>
    <submittedName>
        <fullName evidence="1">Uncharacterized protein</fullName>
    </submittedName>
</protein>
<reference evidence="1" key="2">
    <citation type="journal article" date="2021" name="PeerJ">
        <title>Extensive microbial diversity within the chicken gut microbiome revealed by metagenomics and culture.</title>
        <authorList>
            <person name="Gilroy R."/>
            <person name="Ravi A."/>
            <person name="Getino M."/>
            <person name="Pursley I."/>
            <person name="Horton D.L."/>
            <person name="Alikhan N.F."/>
            <person name="Baker D."/>
            <person name="Gharbi K."/>
            <person name="Hall N."/>
            <person name="Watson M."/>
            <person name="Adriaenssens E.M."/>
            <person name="Foster-Nyarko E."/>
            <person name="Jarju S."/>
            <person name="Secka A."/>
            <person name="Antonio M."/>
            <person name="Oren A."/>
            <person name="Chaudhuri R.R."/>
            <person name="La Ragione R."/>
            <person name="Hildebrand F."/>
            <person name="Pallen M.J."/>
        </authorList>
    </citation>
    <scope>NUCLEOTIDE SEQUENCE</scope>
    <source>
        <strain evidence="1">ChiSjej3B21-11622</strain>
    </source>
</reference>
<sequence length="281" mass="33192">MFGYIMVNKGELKFKEYELYQSYYCGLCRKLKEHYGILGQLTLSYDLTFVILLLTALYEPKGRKGSSHCAVHPLRKQVIRVNEFTDYAADMNMLLTYYKCEDDWQDERKWDRLLFGQILRKRIQKKGIAGETKAKKIAEYLRELSIKEKEGNHDLDEMAGLFGKIMAEIVAAREDEWEDELHTLGFFLGKFIYLCDAYEDIEKDEKKGVYNPLSYLKNRQDFEETCGRILTMMAAECSRAFEKLPIIEYTGILRNILYSGIWFRYEKIRKERKGVKDDRSI</sequence>
<evidence type="ECO:0000313" key="2">
    <source>
        <dbReference type="Proteomes" id="UP000886886"/>
    </source>
</evidence>
<proteinExistence type="predicted"/>
<evidence type="ECO:0000313" key="1">
    <source>
        <dbReference type="EMBL" id="HIQ95583.1"/>
    </source>
</evidence>